<dbReference type="EC" id="3.1.1.-" evidence="7"/>
<protein>
    <recommendedName>
        <fullName evidence="7">Phospholipase B-like</fullName>
        <ecNumber evidence="7">3.1.1.-</ecNumber>
    </recommendedName>
</protein>
<organism evidence="8 9">
    <name type="scientific">Litomosoides sigmodontis</name>
    <name type="common">Filarial nematode worm</name>
    <dbReference type="NCBI Taxonomy" id="42156"/>
    <lineage>
        <taxon>Eukaryota</taxon>
        <taxon>Metazoa</taxon>
        <taxon>Ecdysozoa</taxon>
        <taxon>Nematoda</taxon>
        <taxon>Chromadorea</taxon>
        <taxon>Rhabditida</taxon>
        <taxon>Spirurina</taxon>
        <taxon>Spiruromorpha</taxon>
        <taxon>Filarioidea</taxon>
        <taxon>Onchocercidae</taxon>
        <taxon>Litomosoides</taxon>
    </lineage>
</organism>
<name>A0A3P6TIL4_LITSI</name>
<reference evidence="8 9" key="1">
    <citation type="submission" date="2018-08" db="EMBL/GenBank/DDBJ databases">
        <authorList>
            <person name="Laetsch R D."/>
            <person name="Stevens L."/>
            <person name="Kumar S."/>
            <person name="Blaxter L. M."/>
        </authorList>
    </citation>
    <scope>NUCLEOTIDE SEQUENCE [LARGE SCALE GENOMIC DNA]</scope>
</reference>
<dbReference type="GO" id="GO:0005576">
    <property type="term" value="C:extracellular region"/>
    <property type="evidence" value="ECO:0007669"/>
    <property type="project" value="TreeGrafter"/>
</dbReference>
<dbReference type="STRING" id="42156.A0A3P6TIL4"/>
<evidence type="ECO:0000256" key="4">
    <source>
        <dbReference type="ARBA" id="ARBA00022963"/>
    </source>
</evidence>
<evidence type="ECO:0000256" key="5">
    <source>
        <dbReference type="ARBA" id="ARBA00023098"/>
    </source>
</evidence>
<feature type="signal peptide" evidence="7">
    <location>
        <begin position="1"/>
        <end position="18"/>
    </location>
</feature>
<keyword evidence="5 7" id="KW-0443">Lipid metabolism</keyword>
<dbReference type="AlphaFoldDB" id="A0A3P6TIL4"/>
<feature type="chain" id="PRO_5017848981" description="Phospholipase B-like" evidence="7">
    <location>
        <begin position="19"/>
        <end position="417"/>
    </location>
</feature>
<dbReference type="OrthoDB" id="443524at2759"/>
<keyword evidence="3 7" id="KW-0378">Hydrolase</keyword>
<dbReference type="Gene3D" id="3.60.60.30">
    <property type="match status" value="1"/>
</dbReference>
<proteinExistence type="inferred from homology"/>
<dbReference type="Proteomes" id="UP000277928">
    <property type="component" value="Unassembled WGS sequence"/>
</dbReference>
<keyword evidence="4 7" id="KW-0442">Lipid degradation</keyword>
<sequence>MVLSRFWLITFILPFSQSSSLFERENFVGLRDRTIIDSAANSFIHNQQNVTDDYYEYLTACRKKNSNTLFTHSGRKCEKGIQVALGRFRNAVNETGWGILEVETFDGIDEVTQAFAAGLLEGILTRQLITYHFRNTIKEMCVGEEEYCKKLFAYLSKNLRWISRIINEKTETDIYWKQVNLTFAQLTGMNYGYLKKASDLYKPAVSFELTPIYMIQLAGEFIDLGKIFGKNETDAGHCSGLVKLAPNNVDLFIAHVTMSGYETMNRILKFYKFAFDKEIVPGYATSFSSYPGALTSMDDFVLASSGLAIIETTINIFNQSLYDAVRTERQLHCWIRSIIATKLAVTAKQWMQIFARYNSGTYNNQWSVVDYKLFKPKEELPTNNLLWMLEQAPYAIFTFSHFLCFPLKIAINLHTFR</sequence>
<dbReference type="PANTHER" id="PTHR12370">
    <property type="entry name" value="PHOSPHOLIPASE B-RELATED"/>
    <property type="match status" value="1"/>
</dbReference>
<comment type="similarity">
    <text evidence="1 7">Belongs to the phospholipase B-like family.</text>
</comment>
<gene>
    <name evidence="8" type="ORF">NLS_LOCUS8388</name>
</gene>
<evidence type="ECO:0000256" key="6">
    <source>
        <dbReference type="ARBA" id="ARBA00023180"/>
    </source>
</evidence>
<dbReference type="GO" id="GO:0004620">
    <property type="term" value="F:phospholipase activity"/>
    <property type="evidence" value="ECO:0007669"/>
    <property type="project" value="InterPro"/>
</dbReference>
<accession>A0A3P6TIL4</accession>
<evidence type="ECO:0000256" key="1">
    <source>
        <dbReference type="ARBA" id="ARBA00007835"/>
    </source>
</evidence>
<keyword evidence="9" id="KW-1185">Reference proteome</keyword>
<dbReference type="Pfam" id="PF04916">
    <property type="entry name" value="Phospholip_B"/>
    <property type="match status" value="1"/>
</dbReference>
<dbReference type="PANTHER" id="PTHR12370:SF8">
    <property type="entry name" value="PHOSPHOLIPASE B-LIKE 3-RELATED"/>
    <property type="match status" value="1"/>
</dbReference>
<dbReference type="OMA" id="FIAHVTM"/>
<dbReference type="InterPro" id="IPR007000">
    <property type="entry name" value="PLipase_B-like"/>
</dbReference>
<keyword evidence="6" id="KW-0325">Glycoprotein</keyword>
<evidence type="ECO:0000313" key="9">
    <source>
        <dbReference type="Proteomes" id="UP000277928"/>
    </source>
</evidence>
<keyword evidence="2 7" id="KW-0732">Signal</keyword>
<evidence type="ECO:0000256" key="7">
    <source>
        <dbReference type="RuleBase" id="RU364138"/>
    </source>
</evidence>
<evidence type="ECO:0000256" key="3">
    <source>
        <dbReference type="ARBA" id="ARBA00022801"/>
    </source>
</evidence>
<evidence type="ECO:0000256" key="2">
    <source>
        <dbReference type="ARBA" id="ARBA00022729"/>
    </source>
</evidence>
<dbReference type="EMBL" id="UYRX01001046">
    <property type="protein sequence ID" value="VDK87876.1"/>
    <property type="molecule type" value="Genomic_DNA"/>
</dbReference>
<comment type="function">
    <text evidence="7">Putative phospholipase.</text>
</comment>
<evidence type="ECO:0000313" key="8">
    <source>
        <dbReference type="EMBL" id="VDK87876.1"/>
    </source>
</evidence>
<dbReference type="GO" id="GO:0009395">
    <property type="term" value="P:phospholipid catabolic process"/>
    <property type="evidence" value="ECO:0007669"/>
    <property type="project" value="TreeGrafter"/>
</dbReference>